<comment type="caution">
    <text evidence="1">The sequence shown here is derived from an EMBL/GenBank/DDBJ whole genome shotgun (WGS) entry which is preliminary data.</text>
</comment>
<keyword evidence="2" id="KW-1185">Reference proteome</keyword>
<protein>
    <submittedName>
        <fullName evidence="1">Uncharacterized protein</fullName>
    </submittedName>
</protein>
<proteinExistence type="predicted"/>
<dbReference type="OrthoDB" id="8864980at2"/>
<dbReference type="RefSeq" id="WP_119950108.1">
    <property type="nucleotide sequence ID" value="NZ_QZEZ01000003.1"/>
</dbReference>
<name>A0A3A3Z1I5_9ACTN</name>
<dbReference type="Proteomes" id="UP000265614">
    <property type="component" value="Unassembled WGS sequence"/>
</dbReference>
<sequence length="675" mass="73582">MATSIITPVGPLFGPDFVVVTANDETGREYSLHVYPDAMNHELREAGLPQHYYFQPSRVYLARKETSPDDFDFGMTIFKGLMTDESTLGIDPGQTDGGSAEVGGGFCAFSTTFAIPDSVIEDARRKIRDQQHTPPPGRLAQLFGRRAGGPEPLLGIVPITHSDVSIAVPDLVQAGTEKVPMMITAAGTGKGSIEAHGYNSFLVTCNQFAAGAIAGALQEGKSPFTVYDELKESFYVNAVTIKVTVDVAKMYDSFSAALSTGGFLGISSLAASYAYERCRTTGGITTEITQNSAALTPELEAWVTQNVDEMRKTAMELVKTEIFDWQPTPDAPATADRGWFGSLFGGSAVSLKGKQARREVKLTQELKLNRTITVTHRVSGTLNDLEPAVRADLDKYLSVIDIGQWFSKLQVAGTCAVNFGEKLPDGTDLRDPIRSVQMQVSYPDYSDPVRADGSVNLVTRAEGFHYTAGQQDRAAPAALALWSEVNPDDIVNVAFLRLDREVPEWPADQVRVRKTLVYDAADPRVDLDGGRSQVVVERTGTDHAPILDPAEVGYVFVHFVLDRQLPKDNVTVTLTVSIGDRTDVIEVDRARQKNVVWELFSDKYFDADEMTCTVEVTVAGPSFTDDPVVWTGEPETFPVPVGRLKYLNPFKLSLPPAPAEEVARINAYIAGYPTT</sequence>
<reference evidence="1 2" key="1">
    <citation type="submission" date="2018-09" db="EMBL/GenBank/DDBJ databases">
        <title>YIM 75000 draft genome.</title>
        <authorList>
            <person name="Tang S."/>
            <person name="Feng Y."/>
        </authorList>
    </citation>
    <scope>NUCLEOTIDE SEQUENCE [LARGE SCALE GENOMIC DNA]</scope>
    <source>
        <strain evidence="1 2">YIM 75000</strain>
    </source>
</reference>
<evidence type="ECO:0000313" key="2">
    <source>
        <dbReference type="Proteomes" id="UP000265614"/>
    </source>
</evidence>
<dbReference type="EMBL" id="QZEZ01000003">
    <property type="protein sequence ID" value="RJK96377.1"/>
    <property type="molecule type" value="Genomic_DNA"/>
</dbReference>
<gene>
    <name evidence="1" type="ORF">D5H78_09080</name>
</gene>
<dbReference type="AlphaFoldDB" id="A0A3A3Z1I5"/>
<accession>A0A3A3Z1I5</accession>
<evidence type="ECO:0000313" key="1">
    <source>
        <dbReference type="EMBL" id="RJK96377.1"/>
    </source>
</evidence>
<organism evidence="1 2">
    <name type="scientific">Vallicoccus soli</name>
    <dbReference type="NCBI Taxonomy" id="2339232"/>
    <lineage>
        <taxon>Bacteria</taxon>
        <taxon>Bacillati</taxon>
        <taxon>Actinomycetota</taxon>
        <taxon>Actinomycetes</taxon>
        <taxon>Motilibacterales</taxon>
        <taxon>Vallicoccaceae</taxon>
        <taxon>Vallicoccus</taxon>
    </lineage>
</organism>